<keyword evidence="6" id="KW-0539">Nucleus</keyword>
<dbReference type="InterPro" id="IPR013087">
    <property type="entry name" value="Znf_C2H2_type"/>
</dbReference>
<organism evidence="10 11">
    <name type="scientific">Cronartium quercuum f. sp. fusiforme G11</name>
    <dbReference type="NCBI Taxonomy" id="708437"/>
    <lineage>
        <taxon>Eukaryota</taxon>
        <taxon>Fungi</taxon>
        <taxon>Dikarya</taxon>
        <taxon>Basidiomycota</taxon>
        <taxon>Pucciniomycotina</taxon>
        <taxon>Pucciniomycetes</taxon>
        <taxon>Pucciniales</taxon>
        <taxon>Coleosporiaceae</taxon>
        <taxon>Cronartium</taxon>
    </lineage>
</organism>
<proteinExistence type="predicted"/>
<evidence type="ECO:0000256" key="3">
    <source>
        <dbReference type="ARBA" id="ARBA00022737"/>
    </source>
</evidence>
<evidence type="ECO:0000256" key="1">
    <source>
        <dbReference type="ARBA" id="ARBA00004123"/>
    </source>
</evidence>
<keyword evidence="4 7" id="KW-0863">Zinc-finger</keyword>
<dbReference type="PANTHER" id="PTHR40626">
    <property type="entry name" value="MIP31509P"/>
    <property type="match status" value="1"/>
</dbReference>
<dbReference type="GO" id="GO:0000981">
    <property type="term" value="F:DNA-binding transcription factor activity, RNA polymerase II-specific"/>
    <property type="evidence" value="ECO:0007669"/>
    <property type="project" value="InterPro"/>
</dbReference>
<name>A0A9P6T8W7_9BASI</name>
<evidence type="ECO:0000256" key="7">
    <source>
        <dbReference type="PROSITE-ProRule" id="PRU00042"/>
    </source>
</evidence>
<gene>
    <name evidence="10" type="ORF">CROQUDRAFT_672888</name>
</gene>
<sequence>MISNSPAKGSQVPVDDVNHPSINSLWAYHHLSNVSPSTGPQHYAPSLTSVEVVEPSSHELLTQQSSSRADHRAHCIHNLTSSSSHDAPTKSELPINSPSKPLNDDIVEHDASKAHSGLKLFKCMLDPLCTMEFTRAEHLARHERKHTKEKPFLCHCGKSFSRLDNWRQHKISVHKDDTEQNASTEIRLVQVHKAMQRDNNIRRAATIAAQRKQEQSTLPSTSNPLPPLVGSISNDQNLFRQSSHHENLGSLSDSPFVSYNYIEPNHSIPNVFSPTFGVLPALYTSTPPLPELYGQDPPYALANSAPYSMSDSTPVATSPSYNSCSTGSCIPLSTTGPYAAEMEINRVLCYPNLSNRATAYTSACTSKAYYPNGLMEPFTGTTHVPPTIPHHPGPLQPIQPSQAVYNSSAPPSLLAGAHTQVLGLGKGYREGSSAYLPLSPTFNQNQLNFSSSNSPPLRTPQLPLPEITSSSLFTPYQDVGTSFVISTAPTRNQLTSMSMNLYEKLEQVQNENEPSDNQKIQTISTLVPFQTHDSIKSERNELNSNEILLNISSHNRTRPPLASKNDFDEEVKPFLLNSNFKSKSDNIELEPSRLKRAAVVKPDVRSFSMNKKKKQKTIR</sequence>
<accession>A0A9P6T8W7</accession>
<keyword evidence="3" id="KW-0677">Repeat</keyword>
<feature type="region of interest" description="Disordered" evidence="8">
    <location>
        <begin position="79"/>
        <end position="99"/>
    </location>
</feature>
<evidence type="ECO:0000256" key="4">
    <source>
        <dbReference type="ARBA" id="ARBA00022771"/>
    </source>
</evidence>
<dbReference type="Gene3D" id="3.30.160.60">
    <property type="entry name" value="Classic Zinc Finger"/>
    <property type="match status" value="2"/>
</dbReference>
<comment type="subcellular location">
    <subcellularLocation>
        <location evidence="1">Nucleus</location>
    </subcellularLocation>
</comment>
<dbReference type="GO" id="GO:0000785">
    <property type="term" value="C:chromatin"/>
    <property type="evidence" value="ECO:0007669"/>
    <property type="project" value="TreeGrafter"/>
</dbReference>
<evidence type="ECO:0000259" key="9">
    <source>
        <dbReference type="PROSITE" id="PS50157"/>
    </source>
</evidence>
<evidence type="ECO:0000256" key="8">
    <source>
        <dbReference type="SAM" id="MobiDB-lite"/>
    </source>
</evidence>
<evidence type="ECO:0000256" key="2">
    <source>
        <dbReference type="ARBA" id="ARBA00022723"/>
    </source>
</evidence>
<dbReference type="OrthoDB" id="2507815at2759"/>
<dbReference type="GO" id="GO:0000978">
    <property type="term" value="F:RNA polymerase II cis-regulatory region sequence-specific DNA binding"/>
    <property type="evidence" value="ECO:0007669"/>
    <property type="project" value="InterPro"/>
</dbReference>
<dbReference type="SUPFAM" id="SSF57667">
    <property type="entry name" value="beta-beta-alpha zinc fingers"/>
    <property type="match status" value="1"/>
</dbReference>
<feature type="domain" description="C2H2-type" evidence="9">
    <location>
        <begin position="121"/>
        <end position="151"/>
    </location>
</feature>
<comment type="caution">
    <text evidence="10">The sequence shown here is derived from an EMBL/GenBank/DDBJ whole genome shotgun (WGS) entry which is preliminary data.</text>
</comment>
<evidence type="ECO:0000256" key="6">
    <source>
        <dbReference type="ARBA" id="ARBA00023242"/>
    </source>
</evidence>
<dbReference type="GO" id="GO:0008270">
    <property type="term" value="F:zinc ion binding"/>
    <property type="evidence" value="ECO:0007669"/>
    <property type="project" value="UniProtKB-KW"/>
</dbReference>
<dbReference type="PANTHER" id="PTHR40626:SF32">
    <property type="entry name" value="ZINC FINGER PROTEIN RST2"/>
    <property type="match status" value="1"/>
</dbReference>
<keyword evidence="5" id="KW-0862">Zinc</keyword>
<reference evidence="10" key="1">
    <citation type="submission" date="2013-11" db="EMBL/GenBank/DDBJ databases">
        <title>Genome sequence of the fusiform rust pathogen reveals effectors for host alternation and coevolution with pine.</title>
        <authorList>
            <consortium name="DOE Joint Genome Institute"/>
            <person name="Smith K."/>
            <person name="Pendleton A."/>
            <person name="Kubisiak T."/>
            <person name="Anderson C."/>
            <person name="Salamov A."/>
            <person name="Aerts A."/>
            <person name="Riley R."/>
            <person name="Clum A."/>
            <person name="Lindquist E."/>
            <person name="Ence D."/>
            <person name="Campbell M."/>
            <person name="Kronenberg Z."/>
            <person name="Feau N."/>
            <person name="Dhillon B."/>
            <person name="Hamelin R."/>
            <person name="Burleigh J."/>
            <person name="Smith J."/>
            <person name="Yandell M."/>
            <person name="Nelson C."/>
            <person name="Grigoriev I."/>
            <person name="Davis J."/>
        </authorList>
    </citation>
    <scope>NUCLEOTIDE SEQUENCE</scope>
    <source>
        <strain evidence="10">G11</strain>
    </source>
</reference>
<evidence type="ECO:0000256" key="5">
    <source>
        <dbReference type="ARBA" id="ARBA00022833"/>
    </source>
</evidence>
<keyword evidence="2" id="KW-0479">Metal-binding</keyword>
<dbReference type="EMBL" id="MU167316">
    <property type="protein sequence ID" value="KAG0143557.1"/>
    <property type="molecule type" value="Genomic_DNA"/>
</dbReference>
<evidence type="ECO:0000313" key="11">
    <source>
        <dbReference type="Proteomes" id="UP000886653"/>
    </source>
</evidence>
<dbReference type="InterPro" id="IPR051059">
    <property type="entry name" value="VerF-like"/>
</dbReference>
<evidence type="ECO:0000313" key="10">
    <source>
        <dbReference type="EMBL" id="KAG0143557.1"/>
    </source>
</evidence>
<dbReference type="PROSITE" id="PS50157">
    <property type="entry name" value="ZINC_FINGER_C2H2_2"/>
    <property type="match status" value="1"/>
</dbReference>
<dbReference type="Proteomes" id="UP000886653">
    <property type="component" value="Unassembled WGS sequence"/>
</dbReference>
<keyword evidence="11" id="KW-1185">Reference proteome</keyword>
<dbReference type="AlphaFoldDB" id="A0A9P6T8W7"/>
<dbReference type="InterPro" id="IPR036236">
    <property type="entry name" value="Znf_C2H2_sf"/>
</dbReference>
<protein>
    <recommendedName>
        <fullName evidence="9">C2H2-type domain-containing protein</fullName>
    </recommendedName>
</protein>
<dbReference type="GO" id="GO:0005634">
    <property type="term" value="C:nucleus"/>
    <property type="evidence" value="ECO:0007669"/>
    <property type="project" value="UniProtKB-SubCell"/>
</dbReference>